<dbReference type="Proteomes" id="UP000198942">
    <property type="component" value="Unassembled WGS sequence"/>
</dbReference>
<reference evidence="2" key="1">
    <citation type="submission" date="2016-10" db="EMBL/GenBank/DDBJ databases">
        <authorList>
            <person name="Varghese N."/>
            <person name="Submissions S."/>
        </authorList>
    </citation>
    <scope>NUCLEOTIDE SEQUENCE [LARGE SCALE GENOMIC DNA]</scope>
    <source>
        <strain evidence="2">Gh-48</strain>
    </source>
</reference>
<dbReference type="EMBL" id="FOCL01000002">
    <property type="protein sequence ID" value="SEN02758.1"/>
    <property type="molecule type" value="Genomic_DNA"/>
</dbReference>
<accession>A0A1H8D839</accession>
<evidence type="ECO:0000313" key="1">
    <source>
        <dbReference type="EMBL" id="SEN02758.1"/>
    </source>
</evidence>
<organism evidence="1 2">
    <name type="scientific">Mucilaginibacter gossypiicola</name>
    <dbReference type="NCBI Taxonomy" id="551995"/>
    <lineage>
        <taxon>Bacteria</taxon>
        <taxon>Pseudomonadati</taxon>
        <taxon>Bacteroidota</taxon>
        <taxon>Sphingobacteriia</taxon>
        <taxon>Sphingobacteriales</taxon>
        <taxon>Sphingobacteriaceae</taxon>
        <taxon>Mucilaginibacter</taxon>
    </lineage>
</organism>
<evidence type="ECO:0000313" key="2">
    <source>
        <dbReference type="Proteomes" id="UP000198942"/>
    </source>
</evidence>
<proteinExistence type="predicted"/>
<sequence length="117" mass="13641">MVPFFLELELDNIMITITVEQLQNFADADGYCRYDIIAGERRAIVYVNVEYEDPQPPVIPQDFEIYYEAIHYPEQAQAFIDDDDERFSSSELNLIAAAIRQYNRDAGISFPEFNFDL</sequence>
<dbReference type="STRING" id="551995.SAMN05192574_102225"/>
<protein>
    <submittedName>
        <fullName evidence="1">Uncharacterized protein</fullName>
    </submittedName>
</protein>
<keyword evidence="2" id="KW-1185">Reference proteome</keyword>
<dbReference type="AlphaFoldDB" id="A0A1H8D839"/>
<name>A0A1H8D839_9SPHI</name>
<gene>
    <name evidence="1" type="ORF">SAMN05192574_102225</name>
</gene>